<keyword evidence="1" id="KW-0175">Coiled coil</keyword>
<reference evidence="2" key="2">
    <citation type="journal article" date="2014" name="ISME J.">
        <title>Microbial stratification in low pH oxic and suboxic macroscopic growths along an acid mine drainage.</title>
        <authorList>
            <person name="Mendez-Garcia C."/>
            <person name="Mesa V."/>
            <person name="Sprenger R.R."/>
            <person name="Richter M."/>
            <person name="Diez M.S."/>
            <person name="Solano J."/>
            <person name="Bargiela R."/>
            <person name="Golyshina O.V."/>
            <person name="Manteca A."/>
            <person name="Ramos J.L."/>
            <person name="Gallego J.R."/>
            <person name="Llorente I."/>
            <person name="Martins Dos Santos V.A."/>
            <person name="Jensen O.N."/>
            <person name="Pelaez A.I."/>
            <person name="Sanchez J."/>
            <person name="Ferrer M."/>
        </authorList>
    </citation>
    <scope>NUCLEOTIDE SEQUENCE</scope>
</reference>
<dbReference type="GO" id="GO:0006457">
    <property type="term" value="P:protein folding"/>
    <property type="evidence" value="ECO:0007669"/>
    <property type="project" value="InterPro"/>
</dbReference>
<accession>T0YB28</accession>
<dbReference type="InterPro" id="IPR009053">
    <property type="entry name" value="Prefoldin"/>
</dbReference>
<evidence type="ECO:0000256" key="1">
    <source>
        <dbReference type="SAM" id="Coils"/>
    </source>
</evidence>
<feature type="coiled-coil region" evidence="1">
    <location>
        <begin position="6"/>
        <end position="47"/>
    </location>
</feature>
<protein>
    <submittedName>
        <fullName evidence="2">Prefoldin beta-domain protein</fullName>
    </submittedName>
</protein>
<dbReference type="Pfam" id="PF01920">
    <property type="entry name" value="Prefoldin_2"/>
    <property type="match status" value="1"/>
</dbReference>
<feature type="coiled-coil region" evidence="1">
    <location>
        <begin position="75"/>
        <end position="102"/>
    </location>
</feature>
<gene>
    <name evidence="2" type="ORF">B2A_14174</name>
</gene>
<sequence>MEREELEKMTKEYQTVQAQLQSIAMQRVQFKQQIEEYKEAAKYLENAKGKVYTEIGGLIVEATKEEASKSLSDRTESAEMRLSIVERQYNELSKKEETLRTQLTTSFGDMQKK</sequence>
<dbReference type="GO" id="GO:0016272">
    <property type="term" value="C:prefoldin complex"/>
    <property type="evidence" value="ECO:0007669"/>
    <property type="project" value="InterPro"/>
</dbReference>
<proteinExistence type="predicted"/>
<reference evidence="2" key="1">
    <citation type="submission" date="2013-08" db="EMBL/GenBank/DDBJ databases">
        <authorList>
            <person name="Mendez C."/>
            <person name="Richter M."/>
            <person name="Ferrer M."/>
            <person name="Sanchez J."/>
        </authorList>
    </citation>
    <scope>NUCLEOTIDE SEQUENCE</scope>
</reference>
<dbReference type="Gene3D" id="1.10.287.370">
    <property type="match status" value="1"/>
</dbReference>
<dbReference type="EMBL" id="AUZZ01010277">
    <property type="protein sequence ID" value="EQD30338.1"/>
    <property type="molecule type" value="Genomic_DNA"/>
</dbReference>
<dbReference type="SUPFAM" id="SSF46579">
    <property type="entry name" value="Prefoldin"/>
    <property type="match status" value="1"/>
</dbReference>
<evidence type="ECO:0000313" key="2">
    <source>
        <dbReference type="EMBL" id="EQD30338.1"/>
    </source>
</evidence>
<dbReference type="GO" id="GO:0051082">
    <property type="term" value="F:unfolded protein binding"/>
    <property type="evidence" value="ECO:0007669"/>
    <property type="project" value="InterPro"/>
</dbReference>
<dbReference type="InterPro" id="IPR002777">
    <property type="entry name" value="PFD_beta-like"/>
</dbReference>
<organism evidence="2">
    <name type="scientific">mine drainage metagenome</name>
    <dbReference type="NCBI Taxonomy" id="410659"/>
    <lineage>
        <taxon>unclassified sequences</taxon>
        <taxon>metagenomes</taxon>
        <taxon>ecological metagenomes</taxon>
    </lineage>
</organism>
<name>T0YB28_9ZZZZ</name>
<dbReference type="AlphaFoldDB" id="T0YB28"/>
<comment type="caution">
    <text evidence="2">The sequence shown here is derived from an EMBL/GenBank/DDBJ whole genome shotgun (WGS) entry which is preliminary data.</text>
</comment>